<name>A0A3D8J0L0_9HELI</name>
<evidence type="ECO:0000313" key="2">
    <source>
        <dbReference type="Proteomes" id="UP000256695"/>
    </source>
</evidence>
<dbReference type="EMBL" id="NXLX01000033">
    <property type="protein sequence ID" value="RDU71082.1"/>
    <property type="molecule type" value="Genomic_DNA"/>
</dbReference>
<organism evidence="1 2">
    <name type="scientific">Helicobacter anseris</name>
    <dbReference type="NCBI Taxonomy" id="375926"/>
    <lineage>
        <taxon>Bacteria</taxon>
        <taxon>Pseudomonadati</taxon>
        <taxon>Campylobacterota</taxon>
        <taxon>Epsilonproteobacteria</taxon>
        <taxon>Campylobacterales</taxon>
        <taxon>Helicobacteraceae</taxon>
        <taxon>Helicobacter</taxon>
    </lineage>
</organism>
<dbReference type="RefSeq" id="WP_115579714.1">
    <property type="nucleotide sequence ID" value="NZ_NXLX01000033.1"/>
</dbReference>
<dbReference type="AlphaFoldDB" id="A0A3D8J0L0"/>
<reference evidence="1 2" key="1">
    <citation type="submission" date="2018-04" db="EMBL/GenBank/DDBJ databases">
        <title>Novel Campyloabacter and Helicobacter Species and Strains.</title>
        <authorList>
            <person name="Mannion A.J."/>
            <person name="Shen Z."/>
            <person name="Fox J.G."/>
        </authorList>
    </citation>
    <scope>NUCLEOTIDE SEQUENCE [LARGE SCALE GENOMIC DNA]</scope>
    <source>
        <strain evidence="1 2">MIT 04-9362</strain>
    </source>
</reference>
<accession>A0A3D8J0L0</accession>
<dbReference type="Proteomes" id="UP000256695">
    <property type="component" value="Unassembled WGS sequence"/>
</dbReference>
<proteinExistence type="predicted"/>
<keyword evidence="2" id="KW-1185">Reference proteome</keyword>
<comment type="caution">
    <text evidence="1">The sequence shown here is derived from an EMBL/GenBank/DDBJ whole genome shotgun (WGS) entry which is preliminary data.</text>
</comment>
<gene>
    <name evidence="1" type="ORF">CQA57_07995</name>
</gene>
<evidence type="ECO:0000313" key="1">
    <source>
        <dbReference type="EMBL" id="RDU71082.1"/>
    </source>
</evidence>
<sequence>MEKLDFINKNEAKKIKIALDDNNQQKLSVICAFDNKNIKDSEYVNKILSEALNLYYKQVLEEKTKIFDR</sequence>
<protein>
    <submittedName>
        <fullName evidence="1">Uncharacterized protein</fullName>
    </submittedName>
</protein>